<dbReference type="InterPro" id="IPR050398">
    <property type="entry name" value="HssS/ArlS-like"/>
</dbReference>
<dbReference type="InterPro" id="IPR036097">
    <property type="entry name" value="HisK_dim/P_sf"/>
</dbReference>
<evidence type="ECO:0000256" key="11">
    <source>
        <dbReference type="ARBA" id="ARBA00022989"/>
    </source>
</evidence>
<dbReference type="PRINTS" id="PR00344">
    <property type="entry name" value="BCTRLSENSOR"/>
</dbReference>
<dbReference type="InterPro" id="IPR003594">
    <property type="entry name" value="HATPase_dom"/>
</dbReference>
<keyword evidence="13 14" id="KW-0472">Membrane</keyword>
<dbReference type="Gene3D" id="3.30.565.10">
    <property type="entry name" value="Histidine kinase-like ATPase, C-terminal domain"/>
    <property type="match status" value="1"/>
</dbReference>
<keyword evidence="4" id="KW-1003">Cell membrane</keyword>
<keyword evidence="9" id="KW-0418">Kinase</keyword>
<comment type="catalytic activity">
    <reaction evidence="1">
        <text>ATP + protein L-histidine = ADP + protein N-phospho-L-histidine.</text>
        <dbReference type="EC" id="2.7.13.3"/>
    </reaction>
</comment>
<name>A0A162YH44_9FLAO</name>
<dbReference type="PANTHER" id="PTHR45528">
    <property type="entry name" value="SENSOR HISTIDINE KINASE CPXA"/>
    <property type="match status" value="1"/>
</dbReference>
<dbReference type="RefSeq" id="WP_066316902.1">
    <property type="nucleotide sequence ID" value="NZ_LQRT01000035.1"/>
</dbReference>
<gene>
    <name evidence="16" type="ORF">AWE51_11255</name>
</gene>
<keyword evidence="17" id="KW-1185">Reference proteome</keyword>
<evidence type="ECO:0000313" key="17">
    <source>
        <dbReference type="Proteomes" id="UP000076715"/>
    </source>
</evidence>
<dbReference type="PANTHER" id="PTHR45528:SF1">
    <property type="entry name" value="SENSOR HISTIDINE KINASE CPXA"/>
    <property type="match status" value="1"/>
</dbReference>
<dbReference type="CDD" id="cd00082">
    <property type="entry name" value="HisKA"/>
    <property type="match status" value="1"/>
</dbReference>
<evidence type="ECO:0000313" key="16">
    <source>
        <dbReference type="EMBL" id="KZS39127.1"/>
    </source>
</evidence>
<dbReference type="OrthoDB" id="1933776at2"/>
<feature type="transmembrane region" description="Helical" evidence="14">
    <location>
        <begin position="9"/>
        <end position="27"/>
    </location>
</feature>
<dbReference type="Proteomes" id="UP000076715">
    <property type="component" value="Unassembled WGS sequence"/>
</dbReference>
<sequence>MRKGSYQSIIYFIASVIMITLAIQVYWNYKNYRTGKQQLINEVQISLDNAVDEYFTELAKESTVFIMTDRMLSETVKREEAFKNRRIAFQNFTRIDSFDLNKDVKISVVKDSATQNIHILKGPNLSKEEIIKCQSDLMSHLVKHEEDNKSYNKDSINDVFKSLASKAIISIAQDSLNLSRIDTLVFRELSRKNINIDYGLKYTNSLREKKEINTRIVKSAVLQTTSKSSFLPEISTLELFFVNEKLTIFKKNLVGILLSFILLSAVIASLLFLLRIINKQKQLAELKNDLISNITHEFKTPIATINAALEGIQNFNPENDPEKTKKYVEMSSNQLYKLNIMVEKILETATLDSDKLQLDLEDVDIISLIKSISQKHKNNTPNKSITFTSSHSNMVTSLDVFHFENAINNIIDNAIKYGGSIIGISIKKTSNHITIEITDNGSELTKAHKDRIFEKFYRVPKGNTHNIKGFGIGLFYTKIIVEKHKGVVQLILDKGLTNFKITLPNE</sequence>
<comment type="subcellular location">
    <subcellularLocation>
        <location evidence="2">Cell membrane</location>
        <topology evidence="2">Multi-pass membrane protein</topology>
    </subcellularLocation>
</comment>
<dbReference type="GO" id="GO:0005524">
    <property type="term" value="F:ATP binding"/>
    <property type="evidence" value="ECO:0007669"/>
    <property type="project" value="UniProtKB-KW"/>
</dbReference>
<dbReference type="Pfam" id="PF00512">
    <property type="entry name" value="HisKA"/>
    <property type="match status" value="1"/>
</dbReference>
<dbReference type="SUPFAM" id="SSF55874">
    <property type="entry name" value="ATPase domain of HSP90 chaperone/DNA topoisomerase II/histidine kinase"/>
    <property type="match status" value="1"/>
</dbReference>
<dbReference type="PROSITE" id="PS50109">
    <property type="entry name" value="HIS_KIN"/>
    <property type="match status" value="1"/>
</dbReference>
<dbReference type="Gene3D" id="1.10.287.130">
    <property type="match status" value="1"/>
</dbReference>
<keyword evidence="10" id="KW-0067">ATP-binding</keyword>
<dbReference type="GO" id="GO:0005886">
    <property type="term" value="C:plasma membrane"/>
    <property type="evidence" value="ECO:0007669"/>
    <property type="project" value="UniProtKB-SubCell"/>
</dbReference>
<evidence type="ECO:0000256" key="12">
    <source>
        <dbReference type="ARBA" id="ARBA00023012"/>
    </source>
</evidence>
<keyword evidence="5" id="KW-0597">Phosphoprotein</keyword>
<evidence type="ECO:0000256" key="2">
    <source>
        <dbReference type="ARBA" id="ARBA00004651"/>
    </source>
</evidence>
<evidence type="ECO:0000256" key="1">
    <source>
        <dbReference type="ARBA" id="ARBA00000085"/>
    </source>
</evidence>
<protein>
    <recommendedName>
        <fullName evidence="3">histidine kinase</fullName>
        <ecNumber evidence="3">2.7.13.3</ecNumber>
    </recommendedName>
</protein>
<dbReference type="InterPro" id="IPR004358">
    <property type="entry name" value="Sig_transdc_His_kin-like_C"/>
</dbReference>
<evidence type="ECO:0000256" key="13">
    <source>
        <dbReference type="ARBA" id="ARBA00023136"/>
    </source>
</evidence>
<keyword evidence="7 14" id="KW-0812">Transmembrane</keyword>
<evidence type="ECO:0000256" key="14">
    <source>
        <dbReference type="SAM" id="Phobius"/>
    </source>
</evidence>
<evidence type="ECO:0000256" key="6">
    <source>
        <dbReference type="ARBA" id="ARBA00022679"/>
    </source>
</evidence>
<evidence type="ECO:0000256" key="5">
    <source>
        <dbReference type="ARBA" id="ARBA00022553"/>
    </source>
</evidence>
<dbReference type="EMBL" id="LQRT01000035">
    <property type="protein sequence ID" value="KZS39127.1"/>
    <property type="molecule type" value="Genomic_DNA"/>
</dbReference>
<dbReference type="InterPro" id="IPR005467">
    <property type="entry name" value="His_kinase_dom"/>
</dbReference>
<dbReference type="STRING" id="1642818.AWE51_11255"/>
<evidence type="ECO:0000256" key="7">
    <source>
        <dbReference type="ARBA" id="ARBA00022692"/>
    </source>
</evidence>
<feature type="domain" description="Histidine kinase" evidence="15">
    <location>
        <begin position="293"/>
        <end position="506"/>
    </location>
</feature>
<dbReference type="CDD" id="cd00075">
    <property type="entry name" value="HATPase"/>
    <property type="match status" value="1"/>
</dbReference>
<keyword evidence="11 14" id="KW-1133">Transmembrane helix</keyword>
<dbReference type="AlphaFoldDB" id="A0A162YH44"/>
<dbReference type="EC" id="2.7.13.3" evidence="3"/>
<comment type="caution">
    <text evidence="16">The sequence shown here is derived from an EMBL/GenBank/DDBJ whole genome shotgun (WGS) entry which is preliminary data.</text>
</comment>
<dbReference type="GO" id="GO:0000155">
    <property type="term" value="F:phosphorelay sensor kinase activity"/>
    <property type="evidence" value="ECO:0007669"/>
    <property type="project" value="InterPro"/>
</dbReference>
<organism evidence="16 17">
    <name type="scientific">Aquimarina aggregata</name>
    <dbReference type="NCBI Taxonomy" id="1642818"/>
    <lineage>
        <taxon>Bacteria</taxon>
        <taxon>Pseudomonadati</taxon>
        <taxon>Bacteroidota</taxon>
        <taxon>Flavobacteriia</taxon>
        <taxon>Flavobacteriales</taxon>
        <taxon>Flavobacteriaceae</taxon>
        <taxon>Aquimarina</taxon>
    </lineage>
</organism>
<keyword evidence="12" id="KW-0902">Two-component regulatory system</keyword>
<evidence type="ECO:0000259" key="15">
    <source>
        <dbReference type="PROSITE" id="PS50109"/>
    </source>
</evidence>
<keyword evidence="6" id="KW-0808">Transferase</keyword>
<proteinExistence type="predicted"/>
<dbReference type="InterPro" id="IPR036890">
    <property type="entry name" value="HATPase_C_sf"/>
</dbReference>
<accession>A0A162YH44</accession>
<feature type="transmembrane region" description="Helical" evidence="14">
    <location>
        <begin position="253"/>
        <end position="274"/>
    </location>
</feature>
<keyword evidence="8" id="KW-0547">Nucleotide-binding</keyword>
<dbReference type="SUPFAM" id="SSF47384">
    <property type="entry name" value="Homodimeric domain of signal transducing histidine kinase"/>
    <property type="match status" value="1"/>
</dbReference>
<evidence type="ECO:0000256" key="8">
    <source>
        <dbReference type="ARBA" id="ARBA00022741"/>
    </source>
</evidence>
<evidence type="ECO:0000256" key="10">
    <source>
        <dbReference type="ARBA" id="ARBA00022840"/>
    </source>
</evidence>
<dbReference type="SMART" id="SM00387">
    <property type="entry name" value="HATPase_c"/>
    <property type="match status" value="1"/>
</dbReference>
<reference evidence="16 17" key="1">
    <citation type="submission" date="2016-01" db="EMBL/GenBank/DDBJ databases">
        <title>The draft genome sequence of Aquimarina sp. RZW4-3-2.</title>
        <authorList>
            <person name="Wang Y."/>
        </authorList>
    </citation>
    <scope>NUCLEOTIDE SEQUENCE [LARGE SCALE GENOMIC DNA]</scope>
    <source>
        <strain evidence="16 17">RZW4-3-2</strain>
    </source>
</reference>
<evidence type="ECO:0000256" key="4">
    <source>
        <dbReference type="ARBA" id="ARBA00022475"/>
    </source>
</evidence>
<evidence type="ECO:0000256" key="3">
    <source>
        <dbReference type="ARBA" id="ARBA00012438"/>
    </source>
</evidence>
<evidence type="ECO:0000256" key="9">
    <source>
        <dbReference type="ARBA" id="ARBA00022777"/>
    </source>
</evidence>
<dbReference type="InterPro" id="IPR003661">
    <property type="entry name" value="HisK_dim/P_dom"/>
</dbReference>
<dbReference type="SMART" id="SM00388">
    <property type="entry name" value="HisKA"/>
    <property type="match status" value="1"/>
</dbReference>
<dbReference type="Pfam" id="PF02518">
    <property type="entry name" value="HATPase_c"/>
    <property type="match status" value="1"/>
</dbReference>